<accession>A0A0B6Z8S4</accession>
<evidence type="ECO:0000313" key="1">
    <source>
        <dbReference type="EMBL" id="CEK64984.1"/>
    </source>
</evidence>
<protein>
    <submittedName>
        <fullName evidence="1">Uncharacterized protein</fullName>
    </submittedName>
</protein>
<dbReference type="AlphaFoldDB" id="A0A0B6Z8S4"/>
<proteinExistence type="predicted"/>
<gene>
    <name evidence="1" type="primary">ORF53518</name>
</gene>
<organism evidence="1">
    <name type="scientific">Arion vulgaris</name>
    <dbReference type="NCBI Taxonomy" id="1028688"/>
    <lineage>
        <taxon>Eukaryota</taxon>
        <taxon>Metazoa</taxon>
        <taxon>Spiralia</taxon>
        <taxon>Lophotrochozoa</taxon>
        <taxon>Mollusca</taxon>
        <taxon>Gastropoda</taxon>
        <taxon>Heterobranchia</taxon>
        <taxon>Euthyneura</taxon>
        <taxon>Panpulmonata</taxon>
        <taxon>Eupulmonata</taxon>
        <taxon>Stylommatophora</taxon>
        <taxon>Helicina</taxon>
        <taxon>Arionoidea</taxon>
        <taxon>Arionidae</taxon>
        <taxon>Arion</taxon>
    </lineage>
</organism>
<dbReference type="EMBL" id="HACG01018119">
    <property type="protein sequence ID" value="CEK64984.1"/>
    <property type="molecule type" value="Transcribed_RNA"/>
</dbReference>
<feature type="non-terminal residue" evidence="1">
    <location>
        <position position="80"/>
    </location>
</feature>
<feature type="non-terminal residue" evidence="1">
    <location>
        <position position="1"/>
    </location>
</feature>
<name>A0A0B6Z8S4_9EUPU</name>
<sequence length="80" mass="9124">NKNAICIQMLEDVTKSNSPAKLATGQHSHIAEADRKMLDKLTLPEGRPRLRSRFMSVSKGRRQRKSLSKYSLEVRLSLDE</sequence>
<reference evidence="1" key="1">
    <citation type="submission" date="2014-12" db="EMBL/GenBank/DDBJ databases">
        <title>Insight into the proteome of Arion vulgaris.</title>
        <authorList>
            <person name="Aradska J."/>
            <person name="Bulat T."/>
            <person name="Smidak R."/>
            <person name="Sarate P."/>
            <person name="Gangsoo J."/>
            <person name="Sialana F."/>
            <person name="Bilban M."/>
            <person name="Lubec G."/>
        </authorList>
    </citation>
    <scope>NUCLEOTIDE SEQUENCE</scope>
    <source>
        <tissue evidence="1">Skin</tissue>
    </source>
</reference>